<dbReference type="EMBL" id="LS992154">
    <property type="protein sequence ID" value="SYX09128.1"/>
    <property type="molecule type" value="Genomic_DNA"/>
</dbReference>
<dbReference type="Pfam" id="PF24683">
    <property type="entry name" value="CT021"/>
    <property type="match status" value="1"/>
</dbReference>
<evidence type="ECO:0000313" key="3">
    <source>
        <dbReference type="Proteomes" id="UP000258476"/>
    </source>
</evidence>
<evidence type="ECO:0000256" key="1">
    <source>
        <dbReference type="SAM" id="Phobius"/>
    </source>
</evidence>
<protein>
    <submittedName>
        <fullName evidence="2">Uncharacterized protein</fullName>
    </submittedName>
</protein>
<gene>
    <name evidence="2" type="ORF">C834K_0680</name>
</gene>
<dbReference type="RefSeq" id="WP_117274426.1">
    <property type="nucleotide sequence ID" value="NZ_LS992154.1"/>
</dbReference>
<organism evidence="2 3">
    <name type="scientific">Chlamydia poikilotherma</name>
    <dbReference type="NCBI Taxonomy" id="1967783"/>
    <lineage>
        <taxon>Bacteria</taxon>
        <taxon>Pseudomonadati</taxon>
        <taxon>Chlamydiota</taxon>
        <taxon>Chlamydiia</taxon>
        <taxon>Chlamydiales</taxon>
        <taxon>Chlamydiaceae</taxon>
        <taxon>Chlamydia/Chlamydophila group</taxon>
        <taxon>Chlamydia</taxon>
    </lineage>
</organism>
<evidence type="ECO:0000313" key="2">
    <source>
        <dbReference type="EMBL" id="SYX09128.1"/>
    </source>
</evidence>
<keyword evidence="1" id="KW-0812">Transmembrane</keyword>
<feature type="transmembrane region" description="Helical" evidence="1">
    <location>
        <begin position="12"/>
        <end position="29"/>
    </location>
</feature>
<sequence>MKKQEKIRLSPLFQRLFILAIFLYPFSAFTETPLSLKQNIFHARTGDYAVFSKGVQRFFLFVKSVSPNIVWIEMTEFPHLSQQDRTLIQNTPWKNLINDLHSPRRVFLISLSTKNTHIFCLNPKTQQLRRLQSEDLPIFSTLLQLSLNEAPDHLIKRQGKNRDPWSPRITVEGSYSLKTPVQARCANWPKDSSILSGKNVLMYFTACEISVFPLWTSIETPKGTVVLRAIDVGYEASSPYSYTLPEIKE</sequence>
<dbReference type="Proteomes" id="UP000258476">
    <property type="component" value="Chromosome"/>
</dbReference>
<proteinExistence type="predicted"/>
<dbReference type="InterPro" id="IPR056408">
    <property type="entry name" value="CT021-like"/>
</dbReference>
<name>A0A3B0PSH5_9CHLA</name>
<dbReference type="OrthoDB" id="19091at2"/>
<reference evidence="3" key="1">
    <citation type="submission" date="2017-11" db="EMBL/GenBank/DDBJ databases">
        <authorList>
            <person name="Seth-Smith MB H."/>
        </authorList>
    </citation>
    <scope>NUCLEOTIDE SEQUENCE [LARGE SCALE GENOMIC DNA]</scope>
</reference>
<dbReference type="KEGG" id="chla:C834K_0680"/>
<keyword evidence="1" id="KW-1133">Transmembrane helix</keyword>
<accession>A0A3B0PSH5</accession>
<keyword evidence="1" id="KW-0472">Membrane</keyword>
<keyword evidence="3" id="KW-1185">Reference proteome</keyword>
<dbReference type="AlphaFoldDB" id="A0A3B0PSH5"/>